<proteinExistence type="predicted"/>
<evidence type="ECO:0000256" key="1">
    <source>
        <dbReference type="SAM" id="MobiDB-lite"/>
    </source>
</evidence>
<protein>
    <submittedName>
        <fullName evidence="2">Uncharacterized protein</fullName>
    </submittedName>
</protein>
<dbReference type="Proteomes" id="UP000243459">
    <property type="component" value="Chromosome 6"/>
</dbReference>
<feature type="compositionally biased region" description="Acidic residues" evidence="1">
    <location>
        <begin position="91"/>
        <end position="104"/>
    </location>
</feature>
<organism evidence="2 3">
    <name type="scientific">Asparagus officinalis</name>
    <name type="common">Garden asparagus</name>
    <dbReference type="NCBI Taxonomy" id="4686"/>
    <lineage>
        <taxon>Eukaryota</taxon>
        <taxon>Viridiplantae</taxon>
        <taxon>Streptophyta</taxon>
        <taxon>Embryophyta</taxon>
        <taxon>Tracheophyta</taxon>
        <taxon>Spermatophyta</taxon>
        <taxon>Magnoliopsida</taxon>
        <taxon>Liliopsida</taxon>
        <taxon>Asparagales</taxon>
        <taxon>Asparagaceae</taxon>
        <taxon>Asparagoideae</taxon>
        <taxon>Asparagus</taxon>
    </lineage>
</organism>
<feature type="region of interest" description="Disordered" evidence="1">
    <location>
        <begin position="87"/>
        <end position="115"/>
    </location>
</feature>
<dbReference type="AlphaFoldDB" id="A0A5P1EMM6"/>
<evidence type="ECO:0000313" key="2">
    <source>
        <dbReference type="EMBL" id="ONK67252.1"/>
    </source>
</evidence>
<sequence length="115" mass="13076">MVVAHNIYPKKGEIRKTPDRNLLMIFLLTSSSAIRGVEEDYTIPNTIGEVEEVVHSLPLLDKKAINSISLGDEEEYQRKNRKQVVEIKDIDSEDDDDEEEDWVEENERGTSAMGG</sequence>
<dbReference type="EMBL" id="CM007386">
    <property type="protein sequence ID" value="ONK67252.1"/>
    <property type="molecule type" value="Genomic_DNA"/>
</dbReference>
<keyword evidence="3" id="KW-1185">Reference proteome</keyword>
<reference evidence="3" key="1">
    <citation type="journal article" date="2017" name="Nat. Commun.">
        <title>The asparagus genome sheds light on the origin and evolution of a young Y chromosome.</title>
        <authorList>
            <person name="Harkess A."/>
            <person name="Zhou J."/>
            <person name="Xu C."/>
            <person name="Bowers J.E."/>
            <person name="Van der Hulst R."/>
            <person name="Ayyampalayam S."/>
            <person name="Mercati F."/>
            <person name="Riccardi P."/>
            <person name="McKain M.R."/>
            <person name="Kakrana A."/>
            <person name="Tang H."/>
            <person name="Ray J."/>
            <person name="Groenendijk J."/>
            <person name="Arikit S."/>
            <person name="Mathioni S.M."/>
            <person name="Nakano M."/>
            <person name="Shan H."/>
            <person name="Telgmann-Rauber A."/>
            <person name="Kanno A."/>
            <person name="Yue Z."/>
            <person name="Chen H."/>
            <person name="Li W."/>
            <person name="Chen Y."/>
            <person name="Xu X."/>
            <person name="Zhang Y."/>
            <person name="Luo S."/>
            <person name="Chen H."/>
            <person name="Gao J."/>
            <person name="Mao Z."/>
            <person name="Pires J.C."/>
            <person name="Luo M."/>
            <person name="Kudrna D."/>
            <person name="Wing R.A."/>
            <person name="Meyers B.C."/>
            <person name="Yi K."/>
            <person name="Kong H."/>
            <person name="Lavrijsen P."/>
            <person name="Sunseri F."/>
            <person name="Falavigna A."/>
            <person name="Ye Y."/>
            <person name="Leebens-Mack J.H."/>
            <person name="Chen G."/>
        </authorList>
    </citation>
    <scope>NUCLEOTIDE SEQUENCE [LARGE SCALE GENOMIC DNA]</scope>
    <source>
        <strain evidence="3">cv. DH0086</strain>
    </source>
</reference>
<name>A0A5P1EMM6_ASPOF</name>
<gene>
    <name evidence="2" type="ORF">A4U43_C06F18210</name>
</gene>
<accession>A0A5P1EMM6</accession>
<dbReference type="Gramene" id="ONK67252">
    <property type="protein sequence ID" value="ONK67252"/>
    <property type="gene ID" value="A4U43_C06F18210"/>
</dbReference>
<evidence type="ECO:0000313" key="3">
    <source>
        <dbReference type="Proteomes" id="UP000243459"/>
    </source>
</evidence>